<dbReference type="KEGG" id="vg:77944344"/>
<protein>
    <submittedName>
        <fullName evidence="1">Uncharacterized protein</fullName>
    </submittedName>
</protein>
<organism evidence="1 2">
    <name type="scientific">Burkholderia phage BgManors32</name>
    <dbReference type="NCBI Taxonomy" id="2894335"/>
    <lineage>
        <taxon>Viruses</taxon>
        <taxon>Duplodnaviria</taxon>
        <taxon>Heunggongvirae</taxon>
        <taxon>Uroviricota</taxon>
        <taxon>Caudoviricetes</taxon>
        <taxon>Bigmanorsvirus</taxon>
        <taxon>Bigmanorsvirus bgmanors32</taxon>
    </lineage>
</organism>
<dbReference type="Proteomes" id="UP000828188">
    <property type="component" value="Segment"/>
</dbReference>
<keyword evidence="2" id="KW-1185">Reference proteome</keyword>
<dbReference type="GeneID" id="77944344"/>
<evidence type="ECO:0000313" key="2">
    <source>
        <dbReference type="Proteomes" id="UP000828188"/>
    </source>
</evidence>
<reference evidence="1" key="1">
    <citation type="submission" date="2021-10" db="EMBL/GenBank/DDBJ databases">
        <authorList>
            <person name="Gelman D."/>
            <person name="Alkalay-Oren S."/>
            <person name="Coppenhagen-Glazer S."/>
            <person name="Hazan R."/>
        </authorList>
    </citation>
    <scope>NUCLEOTIDE SEQUENCE</scope>
</reference>
<sequence length="153" mass="17308">MRRWQSVKALLDSLYQQCLDVDETFNREGGFSTLDFVGVYEEKAFVDSINRLNGVPLFDLNSDKLVFAIIGIKDDAESLNRLIKEGCRRGPGLSTDLDASDYWVKKVAVGRLESIRSHYSDAIAVTGGLPISTPRQAFWMHSHLTKKDYDLFD</sequence>
<dbReference type="EMBL" id="OK665842">
    <property type="protein sequence ID" value="UEW68599.1"/>
    <property type="molecule type" value="Genomic_DNA"/>
</dbReference>
<proteinExistence type="predicted"/>
<name>A0AAE9C784_9CAUD</name>
<evidence type="ECO:0000313" key="1">
    <source>
        <dbReference type="EMBL" id="UEW68599.1"/>
    </source>
</evidence>
<dbReference type="RefSeq" id="YP_010668201.1">
    <property type="nucleotide sequence ID" value="NC_070955.1"/>
</dbReference>
<accession>A0AAE9C784</accession>